<comment type="caution">
    <text evidence="9">The sequence shown here is derived from an EMBL/GenBank/DDBJ whole genome shotgun (WGS) entry which is preliminary data.</text>
</comment>
<evidence type="ECO:0000256" key="7">
    <source>
        <dbReference type="ARBA" id="ARBA00023136"/>
    </source>
</evidence>
<keyword evidence="3" id="KW-0813">Transport</keyword>
<accession>A0ABS3AWV8</accession>
<organism evidence="9 10">
    <name type="scientific">Sulfobacillus acidophilus</name>
    <dbReference type="NCBI Taxonomy" id="53633"/>
    <lineage>
        <taxon>Bacteria</taxon>
        <taxon>Bacillati</taxon>
        <taxon>Bacillota</taxon>
        <taxon>Clostridia</taxon>
        <taxon>Eubacteriales</taxon>
        <taxon>Clostridiales Family XVII. Incertae Sedis</taxon>
        <taxon>Sulfobacillus</taxon>
    </lineage>
</organism>
<proteinExistence type="inferred from homology"/>
<dbReference type="InterPro" id="IPR002549">
    <property type="entry name" value="AI-2E-like"/>
</dbReference>
<feature type="transmembrane region" description="Helical" evidence="8">
    <location>
        <begin position="129"/>
        <end position="150"/>
    </location>
</feature>
<feature type="transmembrane region" description="Helical" evidence="8">
    <location>
        <begin position="187"/>
        <end position="208"/>
    </location>
</feature>
<evidence type="ECO:0000256" key="3">
    <source>
        <dbReference type="ARBA" id="ARBA00022448"/>
    </source>
</evidence>
<feature type="transmembrane region" description="Helical" evidence="8">
    <location>
        <begin position="162"/>
        <end position="181"/>
    </location>
</feature>
<dbReference type="PANTHER" id="PTHR21716:SF53">
    <property type="entry name" value="PERMEASE PERM-RELATED"/>
    <property type="match status" value="1"/>
</dbReference>
<feature type="transmembrane region" description="Helical" evidence="8">
    <location>
        <begin position="79"/>
        <end position="97"/>
    </location>
</feature>
<comment type="subcellular location">
    <subcellularLocation>
        <location evidence="1">Cell membrane</location>
        <topology evidence="1">Multi-pass membrane protein</topology>
    </subcellularLocation>
</comment>
<name>A0ABS3AWV8_9FIRM</name>
<feature type="transmembrane region" description="Helical" evidence="8">
    <location>
        <begin position="21"/>
        <end position="41"/>
    </location>
</feature>
<reference evidence="9" key="1">
    <citation type="submission" date="2021-02" db="EMBL/GenBank/DDBJ databases">
        <title>Activity-based single-cell genomes from oceanic crustal fluid captures similar information to metagenomic and metatranscriptomic surveys with orders of magnitude less sampling.</title>
        <authorList>
            <person name="D'Angelo T.S."/>
            <person name="Orcutt B.N."/>
        </authorList>
    </citation>
    <scope>NUCLEOTIDE SEQUENCE [LARGE SCALE GENOMIC DNA]</scope>
    <source>
        <strain evidence="9">AH-315-E05</strain>
    </source>
</reference>
<keyword evidence="6 8" id="KW-1133">Transmembrane helix</keyword>
<feature type="transmembrane region" description="Helical" evidence="8">
    <location>
        <begin position="104"/>
        <end position="123"/>
    </location>
</feature>
<keyword evidence="5 8" id="KW-0812">Transmembrane</keyword>
<sequence>LEYIKRESANIVGQIQGIITQIVGFVFKFFLVLMITAFILVDTKRIKDFFFSLVSIKDKRRFDGFLGRIDTGLSGVVRGQLLICLINALLTFVGLLLLKIKFSFILATLAGIFSLIPIFGSIISTIPIAIVAISTSFTTCLLAVLWIVAIHALEANFLNPKIMGNAAKIHPVVIVLALVIGKHFYGLVGALLAVPIASIFLTIFHSFLQKAKDLEKPVVAK</sequence>
<gene>
    <name evidence="9" type="ORF">JYT19_01220</name>
</gene>
<dbReference type="Pfam" id="PF01594">
    <property type="entry name" value="AI-2E_transport"/>
    <property type="match status" value="1"/>
</dbReference>
<keyword evidence="10" id="KW-1185">Reference proteome</keyword>
<evidence type="ECO:0000256" key="6">
    <source>
        <dbReference type="ARBA" id="ARBA00022989"/>
    </source>
</evidence>
<evidence type="ECO:0000313" key="9">
    <source>
        <dbReference type="EMBL" id="MBN4077510.1"/>
    </source>
</evidence>
<protein>
    <submittedName>
        <fullName evidence="9">AI-2E family transporter</fullName>
    </submittedName>
</protein>
<dbReference type="Proteomes" id="UP000765003">
    <property type="component" value="Unassembled WGS sequence"/>
</dbReference>
<feature type="non-terminal residue" evidence="9">
    <location>
        <position position="1"/>
    </location>
</feature>
<evidence type="ECO:0000256" key="8">
    <source>
        <dbReference type="SAM" id="Phobius"/>
    </source>
</evidence>
<comment type="similarity">
    <text evidence="2">Belongs to the autoinducer-2 exporter (AI-2E) (TC 2.A.86) family.</text>
</comment>
<dbReference type="EMBL" id="JAFITA010000028">
    <property type="protein sequence ID" value="MBN4077510.1"/>
    <property type="molecule type" value="Genomic_DNA"/>
</dbReference>
<dbReference type="PANTHER" id="PTHR21716">
    <property type="entry name" value="TRANSMEMBRANE PROTEIN"/>
    <property type="match status" value="1"/>
</dbReference>
<evidence type="ECO:0000256" key="5">
    <source>
        <dbReference type="ARBA" id="ARBA00022692"/>
    </source>
</evidence>
<keyword evidence="7 8" id="KW-0472">Membrane</keyword>
<evidence type="ECO:0000256" key="4">
    <source>
        <dbReference type="ARBA" id="ARBA00022475"/>
    </source>
</evidence>
<evidence type="ECO:0000256" key="1">
    <source>
        <dbReference type="ARBA" id="ARBA00004651"/>
    </source>
</evidence>
<keyword evidence="4" id="KW-1003">Cell membrane</keyword>
<evidence type="ECO:0000256" key="2">
    <source>
        <dbReference type="ARBA" id="ARBA00009773"/>
    </source>
</evidence>
<evidence type="ECO:0000313" key="10">
    <source>
        <dbReference type="Proteomes" id="UP000765003"/>
    </source>
</evidence>